<name>A0A3B0W2X9_9ZZZZ</name>
<feature type="non-terminal residue" evidence="1">
    <location>
        <position position="1"/>
    </location>
</feature>
<sequence>KKLKENHIDNVTCETEDFFNFEPVQKYDRVVITGSLEDLPEQVFNWLNKAGQVFAVVGDEPIMEARVYDSVTTYSSYFDTVVAKLERQDQQQTFKL</sequence>
<evidence type="ECO:0008006" key="2">
    <source>
        <dbReference type="Google" id="ProtNLM"/>
    </source>
</evidence>
<gene>
    <name evidence="1" type="ORF">MNBD_GAMMA02-831</name>
</gene>
<accession>A0A3B0W2X9</accession>
<dbReference type="Gene3D" id="3.40.50.150">
    <property type="entry name" value="Vaccinia Virus protein VP39"/>
    <property type="match status" value="1"/>
</dbReference>
<dbReference type="InterPro" id="IPR029063">
    <property type="entry name" value="SAM-dependent_MTases_sf"/>
</dbReference>
<proteinExistence type="predicted"/>
<evidence type="ECO:0000313" key="1">
    <source>
        <dbReference type="EMBL" id="VAW46870.1"/>
    </source>
</evidence>
<dbReference type="AlphaFoldDB" id="A0A3B0W2X9"/>
<reference evidence="1" key="1">
    <citation type="submission" date="2018-06" db="EMBL/GenBank/DDBJ databases">
        <authorList>
            <person name="Zhirakovskaya E."/>
        </authorList>
    </citation>
    <scope>NUCLEOTIDE SEQUENCE</scope>
</reference>
<protein>
    <recommendedName>
        <fullName evidence="2">Protein-L-isoaspartate O-methyltransferase</fullName>
    </recommendedName>
</protein>
<dbReference type="EMBL" id="UOFA01000309">
    <property type="protein sequence ID" value="VAW46870.1"/>
    <property type="molecule type" value="Genomic_DNA"/>
</dbReference>
<organism evidence="1">
    <name type="scientific">hydrothermal vent metagenome</name>
    <dbReference type="NCBI Taxonomy" id="652676"/>
    <lineage>
        <taxon>unclassified sequences</taxon>
        <taxon>metagenomes</taxon>
        <taxon>ecological metagenomes</taxon>
    </lineage>
</organism>
<dbReference type="SUPFAM" id="SSF53335">
    <property type="entry name" value="S-adenosyl-L-methionine-dependent methyltransferases"/>
    <property type="match status" value="1"/>
</dbReference>